<dbReference type="EMBL" id="MTSD02000002">
    <property type="protein sequence ID" value="OOV87571.1"/>
    <property type="molecule type" value="Genomic_DNA"/>
</dbReference>
<dbReference type="Gene3D" id="3.40.50.720">
    <property type="entry name" value="NAD(P)-binding Rossmann-like Domain"/>
    <property type="match status" value="1"/>
</dbReference>
<dbReference type="STRING" id="966.BTA35_0205905"/>
<dbReference type="SUPFAM" id="SSF51735">
    <property type="entry name" value="NAD(P)-binding Rossmann-fold domains"/>
    <property type="match status" value="1"/>
</dbReference>
<dbReference type="InterPro" id="IPR002347">
    <property type="entry name" value="SDR_fam"/>
</dbReference>
<name>A0A1T1HCI4_OCELI</name>
<reference evidence="3" key="1">
    <citation type="submission" date="2017-02" db="EMBL/GenBank/DDBJ databases">
        <title>Draft Genome Sequence of the Salt Water Bacterium Oceanospirillum linum ATCC 11336.</title>
        <authorList>
            <person name="Trachtenberg A.M."/>
            <person name="Carney J.G."/>
            <person name="Linnane J.D."/>
            <person name="Rheaume B.A."/>
            <person name="Pitts N.L."/>
            <person name="Mykles D.L."/>
            <person name="Maclea K.S."/>
        </authorList>
    </citation>
    <scope>NUCLEOTIDE SEQUENCE [LARGE SCALE GENOMIC DNA]</scope>
    <source>
        <strain evidence="3">ATCC 11336</strain>
    </source>
</reference>
<sequence>MLCEFGYKAPENLLKDRIILVTGASDGIGRAAAKSYAAHGATVILVGRTIKKLEEVYDEIEEAGGAQPAIFPLNFETATYKDYGEMAELLQKEFGRIDGVLHNASILGSLTPVEAYNPQMWEQVMQVNFNSALLMTQSLLSLMYESEDASLIFTSSSVGRKGRAFWGAYGVSKFATEGLMETLADELENISGIRVNSLNPGATRTGMRQLAYPGENPATLRTPEEIMGTYLYLMGPDSKGVNGQKYDAQPPKVDAEA</sequence>
<dbReference type="RefSeq" id="WP_078318902.1">
    <property type="nucleotide sequence ID" value="NZ_FXTS01000002.1"/>
</dbReference>
<dbReference type="InterPro" id="IPR036291">
    <property type="entry name" value="NAD(P)-bd_dom_sf"/>
</dbReference>
<dbReference type="Pfam" id="PF00106">
    <property type="entry name" value="adh_short"/>
    <property type="match status" value="1"/>
</dbReference>
<dbReference type="PANTHER" id="PTHR42901:SF1">
    <property type="entry name" value="ALCOHOL DEHYDROGENASE"/>
    <property type="match status" value="1"/>
</dbReference>
<evidence type="ECO:0000313" key="4">
    <source>
        <dbReference type="Proteomes" id="UP000190064"/>
    </source>
</evidence>
<evidence type="ECO:0000313" key="3">
    <source>
        <dbReference type="EMBL" id="OOV87571.1"/>
    </source>
</evidence>
<dbReference type="InterPro" id="IPR020904">
    <property type="entry name" value="Sc_DH/Rdtase_CS"/>
</dbReference>
<comment type="caution">
    <text evidence="3">The sequence shown here is derived from an EMBL/GenBank/DDBJ whole genome shotgun (WGS) entry which is preliminary data.</text>
</comment>
<dbReference type="PANTHER" id="PTHR42901">
    <property type="entry name" value="ALCOHOL DEHYDROGENASE"/>
    <property type="match status" value="1"/>
</dbReference>
<comment type="similarity">
    <text evidence="1">Belongs to the short-chain dehydrogenases/reductases (SDR) family.</text>
</comment>
<keyword evidence="4" id="KW-1185">Reference proteome</keyword>
<protein>
    <submittedName>
        <fullName evidence="3">YciK family oxidoreductase</fullName>
    </submittedName>
</protein>
<accession>A0A1T1HCI4</accession>
<dbReference type="GO" id="GO:0016491">
    <property type="term" value="F:oxidoreductase activity"/>
    <property type="evidence" value="ECO:0007669"/>
    <property type="project" value="UniProtKB-KW"/>
</dbReference>
<dbReference type="AlphaFoldDB" id="A0A1T1HCI4"/>
<proteinExistence type="inferred from homology"/>
<evidence type="ECO:0000256" key="1">
    <source>
        <dbReference type="ARBA" id="ARBA00006484"/>
    </source>
</evidence>
<keyword evidence="2" id="KW-0560">Oxidoreductase</keyword>
<evidence type="ECO:0000256" key="2">
    <source>
        <dbReference type="ARBA" id="ARBA00023002"/>
    </source>
</evidence>
<gene>
    <name evidence="3" type="ORF">BTA35_0205905</name>
</gene>
<dbReference type="NCBIfam" id="NF006509">
    <property type="entry name" value="PRK08945.1"/>
    <property type="match status" value="1"/>
</dbReference>
<dbReference type="Proteomes" id="UP000190064">
    <property type="component" value="Unassembled WGS sequence"/>
</dbReference>
<organism evidence="3 4">
    <name type="scientific">Oceanospirillum linum</name>
    <dbReference type="NCBI Taxonomy" id="966"/>
    <lineage>
        <taxon>Bacteria</taxon>
        <taxon>Pseudomonadati</taxon>
        <taxon>Pseudomonadota</taxon>
        <taxon>Gammaproteobacteria</taxon>
        <taxon>Oceanospirillales</taxon>
        <taxon>Oceanospirillaceae</taxon>
        <taxon>Oceanospirillum</taxon>
    </lineage>
</organism>
<dbReference type="PRINTS" id="PR00081">
    <property type="entry name" value="GDHRDH"/>
</dbReference>
<dbReference type="PROSITE" id="PS00061">
    <property type="entry name" value="ADH_SHORT"/>
    <property type="match status" value="1"/>
</dbReference>